<protein>
    <submittedName>
        <fullName evidence="2">Uncharacterized protein</fullName>
    </submittedName>
</protein>
<gene>
    <name evidence="2" type="ORF">CEN91_311</name>
</gene>
<organism evidence="2 3">
    <name type="scientific">Candidatus Berkelbacteria bacterium Licking1014_85</name>
    <dbReference type="NCBI Taxonomy" id="2017148"/>
    <lineage>
        <taxon>Bacteria</taxon>
        <taxon>Candidatus Berkelbacteria</taxon>
    </lineage>
</organism>
<accession>A0A554LJF6</accession>
<feature type="compositionally biased region" description="Basic and acidic residues" evidence="1">
    <location>
        <begin position="117"/>
        <end position="131"/>
    </location>
</feature>
<sequence>MNNPEFGNSQPEKPRNIRRLTEEIVRVGELISQGYGRESNLRHLDILREKMIDLGYPNEEIDRTVKSIFYEAIAKVNNSHWLTLKEKTERNAMIVELLKVFHRESHQQASEKALSAIEKHEKQYDNKSPEL</sequence>
<evidence type="ECO:0000256" key="1">
    <source>
        <dbReference type="SAM" id="MobiDB-lite"/>
    </source>
</evidence>
<comment type="caution">
    <text evidence="2">The sequence shown here is derived from an EMBL/GenBank/DDBJ whole genome shotgun (WGS) entry which is preliminary data.</text>
</comment>
<evidence type="ECO:0000313" key="2">
    <source>
        <dbReference type="EMBL" id="TSC93015.1"/>
    </source>
</evidence>
<dbReference type="EMBL" id="VMGI01000038">
    <property type="protein sequence ID" value="TSC93015.1"/>
    <property type="molecule type" value="Genomic_DNA"/>
</dbReference>
<reference evidence="2 3" key="1">
    <citation type="submission" date="2017-07" db="EMBL/GenBank/DDBJ databases">
        <title>Mechanisms for carbon and nitrogen cycling indicate functional differentiation within the Candidate Phyla Radiation.</title>
        <authorList>
            <person name="Danczak R.E."/>
            <person name="Johnston M.D."/>
            <person name="Kenah C."/>
            <person name="Slattery M."/>
            <person name="Wrighton K.C."/>
            <person name="Wilkins M.J."/>
        </authorList>
    </citation>
    <scope>NUCLEOTIDE SEQUENCE [LARGE SCALE GENOMIC DNA]</scope>
    <source>
        <strain evidence="2">Licking1014_85</strain>
    </source>
</reference>
<name>A0A554LJF6_9BACT</name>
<feature type="region of interest" description="Disordered" evidence="1">
    <location>
        <begin position="110"/>
        <end position="131"/>
    </location>
</feature>
<dbReference type="AlphaFoldDB" id="A0A554LJF6"/>
<dbReference type="Proteomes" id="UP000315589">
    <property type="component" value="Unassembled WGS sequence"/>
</dbReference>
<proteinExistence type="predicted"/>
<evidence type="ECO:0000313" key="3">
    <source>
        <dbReference type="Proteomes" id="UP000315589"/>
    </source>
</evidence>